<protein>
    <submittedName>
        <fullName evidence="3">Negative elongation factor A</fullName>
    </submittedName>
</protein>
<dbReference type="InterPro" id="IPR056557">
    <property type="entry name" value="NELF-A_N"/>
</dbReference>
<dbReference type="PANTHER" id="PTHR13328:SF4">
    <property type="entry name" value="NEGATIVE ELONGATION FACTOR A"/>
    <property type="match status" value="1"/>
</dbReference>
<feature type="compositionally biased region" description="Polar residues" evidence="1">
    <location>
        <begin position="182"/>
        <end position="196"/>
    </location>
</feature>
<dbReference type="GO" id="GO:0034244">
    <property type="term" value="P:negative regulation of transcription elongation by RNA polymerase II"/>
    <property type="evidence" value="ECO:0007669"/>
    <property type="project" value="TreeGrafter"/>
</dbReference>
<gene>
    <name evidence="3" type="ORF">ElyMa_002854900</name>
</gene>
<dbReference type="AlphaFoldDB" id="A0AAV4HV70"/>
<organism evidence="3 4">
    <name type="scientific">Elysia marginata</name>
    <dbReference type="NCBI Taxonomy" id="1093978"/>
    <lineage>
        <taxon>Eukaryota</taxon>
        <taxon>Metazoa</taxon>
        <taxon>Spiralia</taxon>
        <taxon>Lophotrochozoa</taxon>
        <taxon>Mollusca</taxon>
        <taxon>Gastropoda</taxon>
        <taxon>Heterobranchia</taxon>
        <taxon>Euthyneura</taxon>
        <taxon>Panpulmonata</taxon>
        <taxon>Sacoglossa</taxon>
        <taxon>Placobranchoidea</taxon>
        <taxon>Plakobranchidae</taxon>
        <taxon>Elysia</taxon>
    </lineage>
</organism>
<feature type="compositionally biased region" description="Low complexity" evidence="1">
    <location>
        <begin position="304"/>
        <end position="321"/>
    </location>
</feature>
<dbReference type="InterPro" id="IPR052828">
    <property type="entry name" value="NELF-A_domain"/>
</dbReference>
<dbReference type="Pfam" id="PF23553">
    <property type="entry name" value="NELF-A_N"/>
    <property type="match status" value="1"/>
</dbReference>
<name>A0AAV4HV70_9GAST</name>
<feature type="domain" description="HDAg" evidence="2">
    <location>
        <begin position="86"/>
        <end position="271"/>
    </location>
</feature>
<keyword evidence="3" id="KW-0251">Elongation factor</keyword>
<dbReference type="EMBL" id="BMAT01005902">
    <property type="protein sequence ID" value="GFS02083.1"/>
    <property type="molecule type" value="Genomic_DNA"/>
</dbReference>
<dbReference type="PROSITE" id="PS51838">
    <property type="entry name" value="HDAG"/>
    <property type="match status" value="1"/>
</dbReference>
<comment type="caution">
    <text evidence="3">The sequence shown here is derived from an EMBL/GenBank/DDBJ whole genome shotgun (WGS) entry which is preliminary data.</text>
</comment>
<reference evidence="3 4" key="1">
    <citation type="journal article" date="2021" name="Elife">
        <title>Chloroplast acquisition without the gene transfer in kleptoplastic sea slugs, Plakobranchus ocellatus.</title>
        <authorList>
            <person name="Maeda T."/>
            <person name="Takahashi S."/>
            <person name="Yoshida T."/>
            <person name="Shimamura S."/>
            <person name="Takaki Y."/>
            <person name="Nagai Y."/>
            <person name="Toyoda A."/>
            <person name="Suzuki Y."/>
            <person name="Arimoto A."/>
            <person name="Ishii H."/>
            <person name="Satoh N."/>
            <person name="Nishiyama T."/>
            <person name="Hasebe M."/>
            <person name="Maruyama T."/>
            <person name="Minagawa J."/>
            <person name="Obokata J."/>
            <person name="Shigenobu S."/>
        </authorList>
    </citation>
    <scope>NUCLEOTIDE SEQUENCE [LARGE SCALE GENOMIC DNA]</scope>
</reference>
<accession>A0AAV4HV70</accession>
<keyword evidence="3" id="KW-0648">Protein biosynthesis</keyword>
<feature type="compositionally biased region" description="Polar residues" evidence="1">
    <location>
        <begin position="217"/>
        <end position="251"/>
    </location>
</feature>
<evidence type="ECO:0000313" key="3">
    <source>
        <dbReference type="EMBL" id="GFS02083.1"/>
    </source>
</evidence>
<evidence type="ECO:0000313" key="4">
    <source>
        <dbReference type="Proteomes" id="UP000762676"/>
    </source>
</evidence>
<dbReference type="GO" id="GO:0032021">
    <property type="term" value="C:NELF complex"/>
    <property type="evidence" value="ECO:0007669"/>
    <property type="project" value="TreeGrafter"/>
</dbReference>
<feature type="region of interest" description="Disordered" evidence="1">
    <location>
        <begin position="182"/>
        <end position="269"/>
    </location>
</feature>
<feature type="region of interest" description="Disordered" evidence="1">
    <location>
        <begin position="291"/>
        <end position="321"/>
    </location>
</feature>
<evidence type="ECO:0000256" key="1">
    <source>
        <dbReference type="SAM" id="MobiDB-lite"/>
    </source>
</evidence>
<keyword evidence="4" id="KW-1185">Reference proteome</keyword>
<dbReference type="InterPro" id="IPR037517">
    <property type="entry name" value="HDAG_dom"/>
</dbReference>
<sequence length="655" mass="70396">MAAGDTALWLHNKLGSTDDLWSGKSICSQITHAKLLNIQECFHALQSHVKVKLLLSFLHIPRRNVEQWQTDLDEIIMLGINDPDPWVAAIGEIMRDFPSTGSLLMVEQDNRTDSVMLVCLDEMKYLAENSNVNMIPLECQYLNKASFAAAAGPLPEPAKHFTVKRKPKSAALRAEIVQKSSETLLNKRNHPSSSLPIKSRSFAKKMDMTPLKMPPSRSLSNSDFRSPNSSDFRSPNSSLRIGSPLSRSPITPMQIPSRHSSAKKDSKIKLLEIEDMPVGAKEAKRRKKVAELAQETQRKEREAAAAAAAATTTGTNNVTSTTATTAAPASYTPDYAAGLLPPAAAKMPMTVLNVSTSALTQPTPAYLPSQARPNSSSMALGGVGAISVSTQPTTSSKQLPQNLSQQLKQQLLKTSSSLTVSPASTIITTNSTLVLSATPSQQQKSPLSVGDKSPGFVSSPTNVLAGVSSPVATTLPLTKVRGKTPQQQTVFVPAQGPTTLVRPQQLVTLRPAIQPVQGQIQATSATPLAGLGTGLRLATPIGQATAIAPAAVAAPAKKGLSLTKEQMHEAQEMFKVSNKVSRPEKALILGFMAGSRENPCPKQGDVLNIKLSESEEVVQLPDGTKKKKIEDTYFQMNYATGEWKRFHKVRDAVIS</sequence>
<dbReference type="Proteomes" id="UP000762676">
    <property type="component" value="Unassembled WGS sequence"/>
</dbReference>
<evidence type="ECO:0000259" key="2">
    <source>
        <dbReference type="PROSITE" id="PS51838"/>
    </source>
</evidence>
<dbReference type="PANTHER" id="PTHR13328">
    <property type="entry name" value="NEGATIVE ELONGATION FACTOR A NELF-A"/>
    <property type="match status" value="1"/>
</dbReference>
<dbReference type="GO" id="GO:0003746">
    <property type="term" value="F:translation elongation factor activity"/>
    <property type="evidence" value="ECO:0007669"/>
    <property type="project" value="UniProtKB-KW"/>
</dbReference>
<proteinExistence type="predicted"/>